<evidence type="ECO:0000313" key="2">
    <source>
        <dbReference type="EMBL" id="KAF2665874.1"/>
    </source>
</evidence>
<evidence type="ECO:0008006" key="4">
    <source>
        <dbReference type="Google" id="ProtNLM"/>
    </source>
</evidence>
<feature type="compositionally biased region" description="Basic and acidic residues" evidence="1">
    <location>
        <begin position="100"/>
        <end position="117"/>
    </location>
</feature>
<feature type="compositionally biased region" description="Basic and acidic residues" evidence="1">
    <location>
        <begin position="37"/>
        <end position="53"/>
    </location>
</feature>
<name>A0A6A6U4K0_9PEZI</name>
<keyword evidence="3" id="KW-1185">Reference proteome</keyword>
<feature type="compositionally biased region" description="Basic and acidic residues" evidence="1">
    <location>
        <begin position="151"/>
        <end position="161"/>
    </location>
</feature>
<protein>
    <recommendedName>
        <fullName evidence="4">CsbD-like domain-containing protein</fullName>
    </recommendedName>
</protein>
<dbReference type="OrthoDB" id="5309565at2759"/>
<dbReference type="Proteomes" id="UP000799302">
    <property type="component" value="Unassembled WGS sequence"/>
</dbReference>
<reference evidence="2" key="1">
    <citation type="journal article" date="2020" name="Stud. Mycol.">
        <title>101 Dothideomycetes genomes: a test case for predicting lifestyles and emergence of pathogens.</title>
        <authorList>
            <person name="Haridas S."/>
            <person name="Albert R."/>
            <person name="Binder M."/>
            <person name="Bloem J."/>
            <person name="Labutti K."/>
            <person name="Salamov A."/>
            <person name="Andreopoulos B."/>
            <person name="Baker S."/>
            <person name="Barry K."/>
            <person name="Bills G."/>
            <person name="Bluhm B."/>
            <person name="Cannon C."/>
            <person name="Castanera R."/>
            <person name="Culley D."/>
            <person name="Daum C."/>
            <person name="Ezra D."/>
            <person name="Gonzalez J."/>
            <person name="Henrissat B."/>
            <person name="Kuo A."/>
            <person name="Liang C."/>
            <person name="Lipzen A."/>
            <person name="Lutzoni F."/>
            <person name="Magnuson J."/>
            <person name="Mondo S."/>
            <person name="Nolan M."/>
            <person name="Ohm R."/>
            <person name="Pangilinan J."/>
            <person name="Park H.-J."/>
            <person name="Ramirez L."/>
            <person name="Alfaro M."/>
            <person name="Sun H."/>
            <person name="Tritt A."/>
            <person name="Yoshinaga Y."/>
            <person name="Zwiers L.-H."/>
            <person name="Turgeon B."/>
            <person name="Goodwin S."/>
            <person name="Spatafora J."/>
            <person name="Crous P."/>
            <person name="Grigoriev I."/>
        </authorList>
    </citation>
    <scope>NUCLEOTIDE SEQUENCE</scope>
    <source>
        <strain evidence="2">CBS 115976</strain>
    </source>
</reference>
<feature type="compositionally biased region" description="Polar residues" evidence="1">
    <location>
        <begin position="63"/>
        <end position="73"/>
    </location>
</feature>
<evidence type="ECO:0000256" key="1">
    <source>
        <dbReference type="SAM" id="MobiDB-lite"/>
    </source>
</evidence>
<feature type="region of interest" description="Disordered" evidence="1">
    <location>
        <begin position="148"/>
        <end position="186"/>
    </location>
</feature>
<dbReference type="AlphaFoldDB" id="A0A6A6U4K0"/>
<proteinExistence type="predicted"/>
<dbReference type="SUPFAM" id="SSF69047">
    <property type="entry name" value="Hypothetical protein YjbJ"/>
    <property type="match status" value="1"/>
</dbReference>
<accession>A0A6A6U4K0</accession>
<dbReference type="PANTHER" id="PTHR40460:SF1">
    <property type="entry name" value="CSBD-LIKE DOMAIN-CONTAINING PROTEIN"/>
    <property type="match status" value="1"/>
</dbReference>
<dbReference type="PANTHER" id="PTHR40460">
    <property type="entry name" value="CHROMOSOME 1, WHOLE GENOME SHOTGUN SEQUENCE"/>
    <property type="match status" value="1"/>
</dbReference>
<feature type="region of interest" description="Disordered" evidence="1">
    <location>
        <begin position="32"/>
        <end position="134"/>
    </location>
</feature>
<dbReference type="EMBL" id="MU004239">
    <property type="protein sequence ID" value="KAF2665874.1"/>
    <property type="molecule type" value="Genomic_DNA"/>
</dbReference>
<gene>
    <name evidence="2" type="ORF">BT63DRAFT_427673</name>
</gene>
<evidence type="ECO:0000313" key="3">
    <source>
        <dbReference type="Proteomes" id="UP000799302"/>
    </source>
</evidence>
<dbReference type="InterPro" id="IPR036629">
    <property type="entry name" value="YjbJ_sf"/>
</dbReference>
<organism evidence="2 3">
    <name type="scientific">Microthyrium microscopicum</name>
    <dbReference type="NCBI Taxonomy" id="703497"/>
    <lineage>
        <taxon>Eukaryota</taxon>
        <taxon>Fungi</taxon>
        <taxon>Dikarya</taxon>
        <taxon>Ascomycota</taxon>
        <taxon>Pezizomycotina</taxon>
        <taxon>Dothideomycetes</taxon>
        <taxon>Dothideomycetes incertae sedis</taxon>
        <taxon>Microthyriales</taxon>
        <taxon>Microthyriaceae</taxon>
        <taxon>Microthyrium</taxon>
    </lineage>
</organism>
<sequence length="186" mass="18771">MSDKNTAPSTVGAYVDQAIGAAQSVISSITGNPADQAKADEHKASAALEKDASHATAKAGPFTLSSSGAVAQDSTDRTEGSWDQTVGSAKAALGGAIGHEGLKQAGDKQYESGKAQEAKGQLNDLGSGVGDRVTGAIGSTVAGITGNTAEQAKRQAQHDQGKSLQRGVEADLQKQVDAEQKKDPAV</sequence>
<feature type="compositionally biased region" description="Basic and acidic residues" evidence="1">
    <location>
        <begin position="168"/>
        <end position="186"/>
    </location>
</feature>